<keyword evidence="3" id="KW-1185">Reference proteome</keyword>
<accession>A0A5C0VK20</accession>
<dbReference type="AlphaFoldDB" id="A0A5C0VK20"/>
<sequence length="155" mass="17069">MKKSVFAALFISASVWMACNQNQPQTTQTDSAVVAESEDALASQCFTALVGKDSASLKINNLDGKITGELAFNFFEKDDSQGEIKGEFKGDTLFVDYTFKAEGTVSKNPLAFLKKDGKLYQGYGEIESYLGKTYFKDHAAISFDKGFVFEESECK</sequence>
<dbReference type="KEGG" id="pej:FYC62_15210"/>
<feature type="chain" id="PRO_5023048436" description="Lipoprotein" evidence="1">
    <location>
        <begin position="19"/>
        <end position="155"/>
    </location>
</feature>
<reference evidence="2 3" key="1">
    <citation type="submission" date="2019-08" db="EMBL/GenBank/DDBJ databases">
        <title>Pedobacter sp. nov., isolated from Han river, South Korea.</title>
        <authorList>
            <person name="Lee D.-H."/>
            <person name="Kim Y.-S."/>
            <person name="Hwang E.-M."/>
            <person name="Le Tran T.C."/>
            <person name="Cha C.-J."/>
        </authorList>
    </citation>
    <scope>NUCLEOTIDE SEQUENCE [LARGE SCALE GENOMIC DNA]</scope>
    <source>
        <strain evidence="2 3">CJ43</strain>
    </source>
</reference>
<dbReference type="RefSeq" id="WP_149075551.1">
    <property type="nucleotide sequence ID" value="NZ_CP043329.1"/>
</dbReference>
<feature type="signal peptide" evidence="1">
    <location>
        <begin position="1"/>
        <end position="18"/>
    </location>
</feature>
<evidence type="ECO:0000313" key="2">
    <source>
        <dbReference type="EMBL" id="QEK52866.1"/>
    </source>
</evidence>
<gene>
    <name evidence="2" type="ORF">FYC62_15210</name>
</gene>
<dbReference type="EMBL" id="CP043329">
    <property type="protein sequence ID" value="QEK52866.1"/>
    <property type="molecule type" value="Genomic_DNA"/>
</dbReference>
<name>A0A5C0VK20_9SPHI</name>
<evidence type="ECO:0000313" key="3">
    <source>
        <dbReference type="Proteomes" id="UP000323653"/>
    </source>
</evidence>
<dbReference type="PROSITE" id="PS51257">
    <property type="entry name" value="PROKAR_LIPOPROTEIN"/>
    <property type="match status" value="1"/>
</dbReference>
<dbReference type="Proteomes" id="UP000323653">
    <property type="component" value="Chromosome"/>
</dbReference>
<evidence type="ECO:0008006" key="4">
    <source>
        <dbReference type="Google" id="ProtNLM"/>
    </source>
</evidence>
<organism evidence="2 3">
    <name type="scientific">Pedobacter aquae</name>
    <dbReference type="NCBI Taxonomy" id="2605747"/>
    <lineage>
        <taxon>Bacteria</taxon>
        <taxon>Pseudomonadati</taxon>
        <taxon>Bacteroidota</taxon>
        <taxon>Sphingobacteriia</taxon>
        <taxon>Sphingobacteriales</taxon>
        <taxon>Sphingobacteriaceae</taxon>
        <taxon>Pedobacter</taxon>
    </lineage>
</organism>
<evidence type="ECO:0000256" key="1">
    <source>
        <dbReference type="SAM" id="SignalP"/>
    </source>
</evidence>
<protein>
    <recommendedName>
        <fullName evidence="4">Lipoprotein</fullName>
    </recommendedName>
</protein>
<proteinExistence type="predicted"/>
<keyword evidence="1" id="KW-0732">Signal</keyword>